<keyword evidence="1" id="KW-1133">Transmembrane helix</keyword>
<evidence type="ECO:0000313" key="3">
    <source>
        <dbReference type="Proteomes" id="UP000658793"/>
    </source>
</evidence>
<evidence type="ECO:0008006" key="4">
    <source>
        <dbReference type="Google" id="ProtNLM"/>
    </source>
</evidence>
<sequence>MRNLIILLSTAEIGFILSDSVQNLELSCSVRCAVTVALILSLISIGSGLVLAILEEWNFRLKRKISRIIVRSVNYKEAKSKYSSIEETCTKIERANRIVFFIQLFLFFVGTVLLSSLLF</sequence>
<protein>
    <recommendedName>
        <fullName evidence="4">DUF3899 domain-containing protein</fullName>
    </recommendedName>
</protein>
<gene>
    <name evidence="2" type="ORF">GCM10008015_27690</name>
</gene>
<comment type="caution">
    <text evidence="2">The sequence shown here is derived from an EMBL/GenBank/DDBJ whole genome shotgun (WGS) entry which is preliminary data.</text>
</comment>
<keyword evidence="1" id="KW-0472">Membrane</keyword>
<keyword evidence="1" id="KW-0812">Transmembrane</keyword>
<organism evidence="2 3">
    <name type="scientific">Flavobacterium palustre</name>
    <dbReference type="NCBI Taxonomy" id="1476463"/>
    <lineage>
        <taxon>Bacteria</taxon>
        <taxon>Pseudomonadati</taxon>
        <taxon>Bacteroidota</taxon>
        <taxon>Flavobacteriia</taxon>
        <taxon>Flavobacteriales</taxon>
        <taxon>Flavobacteriaceae</taxon>
        <taxon>Flavobacterium</taxon>
    </lineage>
</organism>
<dbReference type="EMBL" id="BMGA01000008">
    <property type="protein sequence ID" value="GGA85405.1"/>
    <property type="molecule type" value="Genomic_DNA"/>
</dbReference>
<dbReference type="Proteomes" id="UP000658793">
    <property type="component" value="Unassembled WGS sequence"/>
</dbReference>
<name>A0ABQ1HPK9_9FLAO</name>
<evidence type="ECO:0000313" key="2">
    <source>
        <dbReference type="EMBL" id="GGA85405.1"/>
    </source>
</evidence>
<feature type="transmembrane region" description="Helical" evidence="1">
    <location>
        <begin position="34"/>
        <end position="54"/>
    </location>
</feature>
<reference evidence="3" key="1">
    <citation type="journal article" date="2019" name="Int. J. Syst. Evol. Microbiol.">
        <title>The Global Catalogue of Microorganisms (GCM) 10K type strain sequencing project: providing services to taxonomists for standard genome sequencing and annotation.</title>
        <authorList>
            <consortium name="The Broad Institute Genomics Platform"/>
            <consortium name="The Broad Institute Genome Sequencing Center for Infectious Disease"/>
            <person name="Wu L."/>
            <person name="Ma J."/>
        </authorList>
    </citation>
    <scope>NUCLEOTIDE SEQUENCE [LARGE SCALE GENOMIC DNA]</scope>
    <source>
        <strain evidence="3">CGMCC 1.12811</strain>
    </source>
</reference>
<proteinExistence type="predicted"/>
<accession>A0ABQ1HPK9</accession>
<evidence type="ECO:0000256" key="1">
    <source>
        <dbReference type="SAM" id="Phobius"/>
    </source>
</evidence>
<keyword evidence="3" id="KW-1185">Reference proteome</keyword>
<feature type="transmembrane region" description="Helical" evidence="1">
    <location>
        <begin position="98"/>
        <end position="118"/>
    </location>
</feature>